<dbReference type="InterPro" id="IPR019734">
    <property type="entry name" value="TPR_rpt"/>
</dbReference>
<feature type="domain" description="Pyruvate kinase barrel" evidence="2">
    <location>
        <begin position="1"/>
        <end position="58"/>
    </location>
</feature>
<evidence type="ECO:0000259" key="2">
    <source>
        <dbReference type="Pfam" id="PF00224"/>
    </source>
</evidence>
<reference evidence="3 4" key="1">
    <citation type="submission" date="2015-01" db="EMBL/GenBank/DDBJ databases">
        <title>Genome of allotetraploid Gossypium barbadense reveals genomic plasticity and fiber elongation in cotton evolution.</title>
        <authorList>
            <person name="Chen X."/>
            <person name="Liu X."/>
            <person name="Zhao B."/>
            <person name="Zheng H."/>
            <person name="Hu Y."/>
            <person name="Lu G."/>
            <person name="Yang C."/>
            <person name="Chen J."/>
            <person name="Shan C."/>
            <person name="Zhang L."/>
            <person name="Zhou Y."/>
            <person name="Wang L."/>
            <person name="Guo W."/>
            <person name="Bai Y."/>
            <person name="Ruan J."/>
            <person name="Shangguan X."/>
            <person name="Mao Y."/>
            <person name="Jiang J."/>
            <person name="Zhu Y."/>
            <person name="Lei J."/>
            <person name="Kang H."/>
            <person name="Chen S."/>
            <person name="He X."/>
            <person name="Wang R."/>
            <person name="Wang Y."/>
            <person name="Chen J."/>
            <person name="Wang L."/>
            <person name="Yu S."/>
            <person name="Wang B."/>
            <person name="Wei J."/>
            <person name="Song S."/>
            <person name="Lu X."/>
            <person name="Gao Z."/>
            <person name="Gu W."/>
            <person name="Deng X."/>
            <person name="Ma D."/>
            <person name="Wang S."/>
            <person name="Liang W."/>
            <person name="Fang L."/>
            <person name="Cai C."/>
            <person name="Zhu X."/>
            <person name="Zhou B."/>
            <person name="Zhang Y."/>
            <person name="Chen Z."/>
            <person name="Xu S."/>
            <person name="Zhu R."/>
            <person name="Wang S."/>
            <person name="Zhang T."/>
            <person name="Zhao G."/>
        </authorList>
    </citation>
    <scope>NUCLEOTIDE SEQUENCE [LARGE SCALE GENOMIC DNA]</scope>
    <source>
        <strain evidence="4">cv. Xinhai21</strain>
        <tissue evidence="3">Leaf</tissue>
    </source>
</reference>
<evidence type="ECO:0000313" key="3">
    <source>
        <dbReference type="EMBL" id="PPS20567.1"/>
    </source>
</evidence>
<dbReference type="SUPFAM" id="SSF48452">
    <property type="entry name" value="TPR-like"/>
    <property type="match status" value="1"/>
</dbReference>
<dbReference type="PANTHER" id="PTHR47697:SF1">
    <property type="entry name" value="OS03G0340700 PROTEIN"/>
    <property type="match status" value="1"/>
</dbReference>
<dbReference type="OrthoDB" id="1872379at2759"/>
<dbReference type="GO" id="GO:0000287">
    <property type="term" value="F:magnesium ion binding"/>
    <property type="evidence" value="ECO:0007669"/>
    <property type="project" value="InterPro"/>
</dbReference>
<feature type="compositionally biased region" description="Polar residues" evidence="1">
    <location>
        <begin position="286"/>
        <end position="299"/>
    </location>
</feature>
<dbReference type="AlphaFoldDB" id="A0A2P5YY98"/>
<dbReference type="InterPro" id="IPR015793">
    <property type="entry name" value="Pyrv_Knase_brl"/>
</dbReference>
<feature type="compositionally biased region" description="Polar residues" evidence="1">
    <location>
        <begin position="218"/>
        <end position="245"/>
    </location>
</feature>
<feature type="region of interest" description="Disordered" evidence="1">
    <location>
        <begin position="218"/>
        <end position="299"/>
    </location>
</feature>
<dbReference type="SMART" id="SM00028">
    <property type="entry name" value="TPR"/>
    <property type="match status" value="3"/>
</dbReference>
<dbReference type="Gene3D" id="1.25.40.10">
    <property type="entry name" value="Tetratricopeptide repeat domain"/>
    <property type="match status" value="1"/>
</dbReference>
<proteinExistence type="predicted"/>
<name>A0A2P5YY98_GOSBA</name>
<feature type="compositionally biased region" description="Polar residues" evidence="1">
    <location>
        <begin position="452"/>
        <end position="463"/>
    </location>
</feature>
<dbReference type="EMBL" id="KZ662693">
    <property type="protein sequence ID" value="PPS20567.1"/>
    <property type="molecule type" value="Genomic_DNA"/>
</dbReference>
<dbReference type="GO" id="GO:0004743">
    <property type="term" value="F:pyruvate kinase activity"/>
    <property type="evidence" value="ECO:0007669"/>
    <property type="project" value="InterPro"/>
</dbReference>
<feature type="region of interest" description="Disordered" evidence="1">
    <location>
        <begin position="342"/>
        <end position="463"/>
    </location>
</feature>
<dbReference type="InterPro" id="IPR015813">
    <property type="entry name" value="Pyrv/PenolPyrv_kinase-like_dom"/>
</dbReference>
<dbReference type="Proteomes" id="UP000239757">
    <property type="component" value="Unassembled WGS sequence"/>
</dbReference>
<dbReference type="InterPro" id="IPR040442">
    <property type="entry name" value="Pyrv_kinase-like_dom_sf"/>
</dbReference>
<dbReference type="Gene3D" id="3.20.20.60">
    <property type="entry name" value="Phosphoenolpyruvate-binding domains"/>
    <property type="match status" value="1"/>
</dbReference>
<dbReference type="InterPro" id="IPR011990">
    <property type="entry name" value="TPR-like_helical_dom_sf"/>
</dbReference>
<dbReference type="SUPFAM" id="SSF51621">
    <property type="entry name" value="Phosphoenolpyruvate/pyruvate domain"/>
    <property type="match status" value="1"/>
</dbReference>
<feature type="compositionally biased region" description="Low complexity" evidence="1">
    <location>
        <begin position="373"/>
        <end position="405"/>
    </location>
</feature>
<dbReference type="GO" id="GO:0030955">
    <property type="term" value="F:potassium ion binding"/>
    <property type="evidence" value="ECO:0007669"/>
    <property type="project" value="InterPro"/>
</dbReference>
<evidence type="ECO:0000313" key="4">
    <source>
        <dbReference type="Proteomes" id="UP000239757"/>
    </source>
</evidence>
<feature type="compositionally biased region" description="Low complexity" evidence="1">
    <location>
        <begin position="132"/>
        <end position="150"/>
    </location>
</feature>
<accession>A0A2P5YY98</accession>
<sequence length="575" mass="59770">MVARGDLGAELPIEEEEIIRTCRSMGKAVIAAANILESMIVHQTPTRAEISDPTPALLCCLVRLKFHTGAQLSRSPPTPENKILSLERSSHFAKTMSSNYGKGSSGSLKSFDFDLGLGSGRPKSLNDQKNKTTSSFLSYSSATSAPSKPAWEPNKPSWTHQPAPNQASQAAISGPTSMVGDIFGKSWSSSGGNSSGIGIVNKNPNLFGDLVSSALGQGKSNSNSNVPLKNANPTPNSSSKNTYSMGNLVDSLPKTSMKSMAGGAGGGGKSGIGSKDPFGSLVDFSSKPSGTLNSGSNKGNKANVAHDAFGDFQNASKPSTTAFPSSSFSAFEDFQNASKPSTMAFPSSGFGSTSNKKDSGLNMDNFGMPAKNVGSQSQTSVQSSGGDPLDMFFSSSSASGGSAQASGGGGGQQFSEVDDWGLDSEFGGAGGGNNGGSTTELEGLPPPPAGVTASSAKSKGIDNQKQGQYADAIKWLSWAVVLLEKTNDESGTMEVLSCRASCYKEVGEYKKAVADCSKVLEHDESNVSVLVQRALLYESMEKYKLGAEDLRTVLKIDPGNRIARSTVHRLAKMAD</sequence>
<organism evidence="3 4">
    <name type="scientific">Gossypium barbadense</name>
    <name type="common">Sea Island cotton</name>
    <name type="synonym">Hibiscus barbadensis</name>
    <dbReference type="NCBI Taxonomy" id="3634"/>
    <lineage>
        <taxon>Eukaryota</taxon>
        <taxon>Viridiplantae</taxon>
        <taxon>Streptophyta</taxon>
        <taxon>Embryophyta</taxon>
        <taxon>Tracheophyta</taxon>
        <taxon>Spermatophyta</taxon>
        <taxon>Magnoliopsida</taxon>
        <taxon>eudicotyledons</taxon>
        <taxon>Gunneridae</taxon>
        <taxon>Pentapetalae</taxon>
        <taxon>rosids</taxon>
        <taxon>malvids</taxon>
        <taxon>Malvales</taxon>
        <taxon>Malvaceae</taxon>
        <taxon>Malvoideae</taxon>
        <taxon>Gossypium</taxon>
    </lineage>
</organism>
<protein>
    <recommendedName>
        <fullName evidence="2">Pyruvate kinase barrel domain-containing protein</fullName>
    </recommendedName>
</protein>
<evidence type="ECO:0000256" key="1">
    <source>
        <dbReference type="SAM" id="MobiDB-lite"/>
    </source>
</evidence>
<feature type="region of interest" description="Disordered" evidence="1">
    <location>
        <begin position="119"/>
        <end position="172"/>
    </location>
</feature>
<dbReference type="Pfam" id="PF00224">
    <property type="entry name" value="PK"/>
    <property type="match status" value="1"/>
</dbReference>
<feature type="compositionally biased region" description="Gly residues" evidence="1">
    <location>
        <begin position="262"/>
        <end position="271"/>
    </location>
</feature>
<feature type="compositionally biased region" description="Polar residues" evidence="1">
    <location>
        <begin position="342"/>
        <end position="354"/>
    </location>
</feature>
<feature type="compositionally biased region" description="Polar residues" evidence="1">
    <location>
        <begin position="156"/>
        <end position="172"/>
    </location>
</feature>
<gene>
    <name evidence="3" type="ORF">GOBAR_AA00030</name>
</gene>
<dbReference type="PANTHER" id="PTHR47697">
    <property type="entry name" value="OS03G0340700 PROTEIN"/>
    <property type="match status" value="1"/>
</dbReference>